<evidence type="ECO:0000313" key="7">
    <source>
        <dbReference type="EMBL" id="QTA87489.1"/>
    </source>
</evidence>
<dbReference type="PANTHER" id="PTHR36118:SF1">
    <property type="entry name" value="ION-TRANSLOCATING OXIDOREDUCTASE COMPLEX SUBUNIT G"/>
    <property type="match status" value="1"/>
</dbReference>
<gene>
    <name evidence="7" type="ORF">dnm_035230</name>
</gene>
<evidence type="ECO:0000256" key="5">
    <source>
        <dbReference type="ARBA" id="ARBA00022982"/>
    </source>
</evidence>
<dbReference type="GO" id="GO:0010181">
    <property type="term" value="F:FMN binding"/>
    <property type="evidence" value="ECO:0007669"/>
    <property type="project" value="InterPro"/>
</dbReference>
<proteinExistence type="predicted"/>
<feature type="domain" description="FMN-binding" evidence="6">
    <location>
        <begin position="166"/>
        <end position="281"/>
    </location>
</feature>
<evidence type="ECO:0000256" key="3">
    <source>
        <dbReference type="ARBA" id="ARBA00022630"/>
    </source>
</evidence>
<keyword evidence="1" id="KW-0813">Transport</keyword>
<dbReference type="EMBL" id="CP061800">
    <property type="protein sequence ID" value="QTA87489.1"/>
    <property type="molecule type" value="Genomic_DNA"/>
</dbReference>
<evidence type="ECO:0000256" key="4">
    <source>
        <dbReference type="ARBA" id="ARBA00022643"/>
    </source>
</evidence>
<dbReference type="GO" id="GO:0009055">
    <property type="term" value="F:electron transfer activity"/>
    <property type="evidence" value="ECO:0007669"/>
    <property type="project" value="InterPro"/>
</dbReference>
<dbReference type="Proteomes" id="UP000663722">
    <property type="component" value="Chromosome"/>
</dbReference>
<dbReference type="PANTHER" id="PTHR36118">
    <property type="entry name" value="ION-TRANSLOCATING OXIDOREDUCTASE COMPLEX SUBUNIT G"/>
    <property type="match status" value="1"/>
</dbReference>
<keyword evidence="4" id="KW-0288">FMN</keyword>
<dbReference type="InterPro" id="IPR010209">
    <property type="entry name" value="Ion_transpt_RnfG/RsxG"/>
</dbReference>
<accession>A0A975BM25</accession>
<evidence type="ECO:0000313" key="8">
    <source>
        <dbReference type="Proteomes" id="UP000663722"/>
    </source>
</evidence>
<evidence type="ECO:0000259" key="6">
    <source>
        <dbReference type="SMART" id="SM00900"/>
    </source>
</evidence>
<dbReference type="Pfam" id="PF04205">
    <property type="entry name" value="FMN_bind"/>
    <property type="match status" value="1"/>
</dbReference>
<dbReference type="SMART" id="SM00900">
    <property type="entry name" value="FMN_bind"/>
    <property type="match status" value="1"/>
</dbReference>
<reference evidence="7" key="1">
    <citation type="journal article" date="2021" name="Microb. Physiol.">
        <title>Proteogenomic Insights into the Physiology of Marine, Sulfate-Reducing, Filamentous Desulfonema limicola and Desulfonema magnum.</title>
        <authorList>
            <person name="Schnaars V."/>
            <person name="Wohlbrand L."/>
            <person name="Scheve S."/>
            <person name="Hinrichs C."/>
            <person name="Reinhardt R."/>
            <person name="Rabus R."/>
        </authorList>
    </citation>
    <scope>NUCLEOTIDE SEQUENCE</scope>
    <source>
        <strain evidence="7">4be13</strain>
    </source>
</reference>
<evidence type="ECO:0000256" key="2">
    <source>
        <dbReference type="ARBA" id="ARBA00022553"/>
    </source>
</evidence>
<protein>
    <submittedName>
        <fullName evidence="7">FMN-binding protein</fullName>
    </submittedName>
</protein>
<name>A0A975BM25_9BACT</name>
<keyword evidence="5" id="KW-0249">Electron transport</keyword>
<dbReference type="RefSeq" id="WP_207682657.1">
    <property type="nucleotide sequence ID" value="NZ_CP061800.1"/>
</dbReference>
<organism evidence="7 8">
    <name type="scientific">Desulfonema magnum</name>
    <dbReference type="NCBI Taxonomy" id="45655"/>
    <lineage>
        <taxon>Bacteria</taxon>
        <taxon>Pseudomonadati</taxon>
        <taxon>Thermodesulfobacteriota</taxon>
        <taxon>Desulfobacteria</taxon>
        <taxon>Desulfobacterales</taxon>
        <taxon>Desulfococcaceae</taxon>
        <taxon>Desulfonema</taxon>
    </lineage>
</organism>
<sequence>MKEIIKITVALTISCLVAGSVMGGVFILTAKAKKQNEHLNMQQTMFGLLEPEPPQKSEFSTADLNLYNVYRYIIEDNDKTYLGYMVPVKQDTRTAYDLLIIDLKGKLTDQHKLDLLPEAAREEQDRGTAIANALGSQKRAKYADTMIIAKLNDKRVAYLLPGEFPGFKTFIHAMAALDADFNILGLEIMAHEEDPGLGGEIEKKYFKNQFKGKTFEKLRQLKVIKEPLPEEYRQYLERKISQEDMAGIGKKYQDADIHAITGATISSSCVTNGLKRMVKKFVYRIKILDRVISEKDIHSVI</sequence>
<dbReference type="KEGG" id="dmm:dnm_035230"/>
<dbReference type="InterPro" id="IPR007329">
    <property type="entry name" value="FMN-bd"/>
</dbReference>
<keyword evidence="3" id="KW-0285">Flavoprotein</keyword>
<dbReference type="GO" id="GO:0022900">
    <property type="term" value="P:electron transport chain"/>
    <property type="evidence" value="ECO:0007669"/>
    <property type="project" value="InterPro"/>
</dbReference>
<keyword evidence="8" id="KW-1185">Reference proteome</keyword>
<dbReference type="GO" id="GO:0005886">
    <property type="term" value="C:plasma membrane"/>
    <property type="evidence" value="ECO:0007669"/>
    <property type="project" value="InterPro"/>
</dbReference>
<dbReference type="AlphaFoldDB" id="A0A975BM25"/>
<evidence type="ECO:0000256" key="1">
    <source>
        <dbReference type="ARBA" id="ARBA00022448"/>
    </source>
</evidence>
<keyword evidence="2" id="KW-0597">Phosphoprotein</keyword>